<accession>A0ABU5TIW9</accession>
<gene>
    <name evidence="2" type="ORF">VB774_11370</name>
</gene>
<dbReference type="Proteomes" id="UP001301388">
    <property type="component" value="Unassembled WGS sequence"/>
</dbReference>
<reference evidence="2 3" key="1">
    <citation type="submission" date="2023-12" db="EMBL/GenBank/DDBJ databases">
        <title>Baltic Sea Cyanobacteria.</title>
        <authorList>
            <person name="Delbaje E."/>
            <person name="Fewer D.P."/>
            <person name="Shishido T.K."/>
        </authorList>
    </citation>
    <scope>NUCLEOTIDE SEQUENCE [LARGE SCALE GENOMIC DNA]</scope>
    <source>
        <strain evidence="2 3">UHCC 0370</strain>
    </source>
</reference>
<feature type="domain" description="Bacterial EndoU nuclease" evidence="1">
    <location>
        <begin position="61"/>
        <end position="184"/>
    </location>
</feature>
<dbReference type="EMBL" id="JAYGIE010000072">
    <property type="protein sequence ID" value="MEA5478216.1"/>
    <property type="molecule type" value="Genomic_DNA"/>
</dbReference>
<sequence>MASTIISKLVVGLTSLGAVFSTVFLNPQATTPQTQLSVPTVQNFSLTTIAKAPIVKALKINKTHIFLGEINRRGLAVGYHHRPNGKDAKNAKMVKITGLPNRQGVYIGRVEIRNPANGQWVSKISSSSFFPDRWSQSQVLSEIKSAFNSANKSKEPWQGTSTSGLRIEGYYNKVTNTITTAYPIYRR</sequence>
<proteinExistence type="predicted"/>
<evidence type="ECO:0000259" key="1">
    <source>
        <dbReference type="Pfam" id="PF14436"/>
    </source>
</evidence>
<evidence type="ECO:0000313" key="3">
    <source>
        <dbReference type="Proteomes" id="UP001301388"/>
    </source>
</evidence>
<keyword evidence="3" id="KW-1185">Reference proteome</keyword>
<name>A0ABU5TIW9_9CYAN</name>
<dbReference type="InterPro" id="IPR029501">
    <property type="entry name" value="EndoU_bac"/>
</dbReference>
<dbReference type="RefSeq" id="WP_323261752.1">
    <property type="nucleotide sequence ID" value="NZ_JAYGIE010000072.1"/>
</dbReference>
<evidence type="ECO:0000313" key="2">
    <source>
        <dbReference type="EMBL" id="MEA5478216.1"/>
    </source>
</evidence>
<comment type="caution">
    <text evidence="2">The sequence shown here is derived from an EMBL/GenBank/DDBJ whole genome shotgun (WGS) entry which is preliminary data.</text>
</comment>
<dbReference type="Pfam" id="PF14436">
    <property type="entry name" value="EndoU_bacteria"/>
    <property type="match status" value="1"/>
</dbReference>
<protein>
    <submittedName>
        <fullName evidence="2">EndoU domain-containing protein</fullName>
    </submittedName>
</protein>
<organism evidence="2 3">
    <name type="scientific">Pseudanabaena galeata UHCC 0370</name>
    <dbReference type="NCBI Taxonomy" id="3110310"/>
    <lineage>
        <taxon>Bacteria</taxon>
        <taxon>Bacillati</taxon>
        <taxon>Cyanobacteriota</taxon>
        <taxon>Cyanophyceae</taxon>
        <taxon>Pseudanabaenales</taxon>
        <taxon>Pseudanabaenaceae</taxon>
        <taxon>Pseudanabaena</taxon>
    </lineage>
</organism>